<dbReference type="STRING" id="286115.A0A507DB51"/>
<feature type="repeat" description="PPR" evidence="2">
    <location>
        <begin position="371"/>
        <end position="405"/>
    </location>
</feature>
<dbReference type="PROSITE" id="PS50005">
    <property type="entry name" value="TPR"/>
    <property type="match status" value="1"/>
</dbReference>
<keyword evidence="5" id="KW-1185">Reference proteome</keyword>
<dbReference type="PROSITE" id="PS51375">
    <property type="entry name" value="PPR"/>
    <property type="match status" value="1"/>
</dbReference>
<sequence>MLDANAWAGQEQRLELYCLILLYRVHVQVPASGQVVDLQHRTASESPGSVSERRLGPCRPLEVGPRSDASKRPAVPPASPTRLSATSSRCSTRPMPPSRPTKPHRDRKLLTNAFLAHWKPSVHWLADDWILYIKAHHMLLDLQQATALIRAIQSTAVPLDSHIYAEIITALGLSNHHLNAALLLFDQSVQLANLPQDSTLLNAVTSLFARGDARHIPRVAHLLCHHAADLRTAKLLIQGFARIGDVTSVDKILYHMAQKGWPIDIEIYRLIDPDIAAWLIKGLATIHLPSANRIASSLRSMGLPLLNVAAAELAGVYASKALVDTTEVILGLCAPPSMEAYSKVIQAYFKRGLKDRAMLLYKEALTFFPEDAKLYVIVITGLLSNCSYDLARDLWEDMLKKGIKTPLAVYTAFIHVYGLLHAFEKGEQVTKRNKNQEYRPVVDTCTIAVLARFYSTKGDIKEALTYLTELDNRMIRIRRNETGKRGIRALALLGILYKQYHFLPSRRCISILYKTYLHAYTAKNGTTRLTFLHDLSTTVPPLSRVAIYEGMIHSSAMSKMYLHASKLWYIMTARDGLTPSKFSTIQMAWVFRKLRKCAIGLETEVFENNHKKTLFDVKDNECIKYKQAAFLAKQDRTNDGTTDTSNGIQYGLFVRISDSGCDQRAVAS</sequence>
<accession>A0A507DB51</accession>
<evidence type="ECO:0008006" key="6">
    <source>
        <dbReference type="Google" id="ProtNLM"/>
    </source>
</evidence>
<dbReference type="SUPFAM" id="SSF48452">
    <property type="entry name" value="TPR-like"/>
    <property type="match status" value="1"/>
</dbReference>
<feature type="compositionally biased region" description="Polar residues" evidence="3">
    <location>
        <begin position="81"/>
        <end position="91"/>
    </location>
</feature>
<dbReference type="Gene3D" id="1.25.40.10">
    <property type="entry name" value="Tetratricopeptide repeat domain"/>
    <property type="match status" value="2"/>
</dbReference>
<organism evidence="4 5">
    <name type="scientific">Synchytrium endobioticum</name>
    <dbReference type="NCBI Taxonomy" id="286115"/>
    <lineage>
        <taxon>Eukaryota</taxon>
        <taxon>Fungi</taxon>
        <taxon>Fungi incertae sedis</taxon>
        <taxon>Chytridiomycota</taxon>
        <taxon>Chytridiomycota incertae sedis</taxon>
        <taxon>Chytridiomycetes</taxon>
        <taxon>Synchytriales</taxon>
        <taxon>Synchytriaceae</taxon>
        <taxon>Synchytrium</taxon>
    </lineage>
</organism>
<proteinExistence type="predicted"/>
<comment type="caution">
    <text evidence="4">The sequence shown here is derived from an EMBL/GenBank/DDBJ whole genome shotgun (WGS) entry which is preliminary data.</text>
</comment>
<evidence type="ECO:0000313" key="4">
    <source>
        <dbReference type="EMBL" id="TPX48130.1"/>
    </source>
</evidence>
<dbReference type="InterPro" id="IPR011990">
    <property type="entry name" value="TPR-like_helical_dom_sf"/>
</dbReference>
<feature type="region of interest" description="Disordered" evidence="3">
    <location>
        <begin position="40"/>
        <end position="105"/>
    </location>
</feature>
<dbReference type="Proteomes" id="UP000317494">
    <property type="component" value="Unassembled WGS sequence"/>
</dbReference>
<dbReference type="InterPro" id="IPR002885">
    <property type="entry name" value="PPR_rpt"/>
</dbReference>
<evidence type="ECO:0000256" key="1">
    <source>
        <dbReference type="PROSITE-ProRule" id="PRU00339"/>
    </source>
</evidence>
<dbReference type="AlphaFoldDB" id="A0A507DB51"/>
<gene>
    <name evidence="4" type="ORF">SeMB42_g03126</name>
</gene>
<keyword evidence="1" id="KW-0802">TPR repeat</keyword>
<protein>
    <recommendedName>
        <fullName evidence="6">Pentacotripeptide-repeat region of PRORP domain-containing protein</fullName>
    </recommendedName>
</protein>
<dbReference type="PANTHER" id="PTHR46862">
    <property type="entry name" value="OS07G0661900 PROTEIN"/>
    <property type="match status" value="1"/>
</dbReference>
<dbReference type="VEuPathDB" id="FungiDB:SeMB42_g03126"/>
<dbReference type="InterPro" id="IPR019734">
    <property type="entry name" value="TPR_rpt"/>
</dbReference>
<feature type="repeat" description="TPR" evidence="1">
    <location>
        <begin position="338"/>
        <end position="371"/>
    </location>
</feature>
<evidence type="ECO:0000256" key="3">
    <source>
        <dbReference type="SAM" id="MobiDB-lite"/>
    </source>
</evidence>
<dbReference type="NCBIfam" id="TIGR00756">
    <property type="entry name" value="PPR"/>
    <property type="match status" value="1"/>
</dbReference>
<evidence type="ECO:0000256" key="2">
    <source>
        <dbReference type="PROSITE-ProRule" id="PRU00708"/>
    </source>
</evidence>
<dbReference type="PANTHER" id="PTHR46862:SF3">
    <property type="entry name" value="OS07G0661900 PROTEIN"/>
    <property type="match status" value="1"/>
</dbReference>
<evidence type="ECO:0000313" key="5">
    <source>
        <dbReference type="Proteomes" id="UP000317494"/>
    </source>
</evidence>
<dbReference type="EMBL" id="QEAN01000106">
    <property type="protein sequence ID" value="TPX48130.1"/>
    <property type="molecule type" value="Genomic_DNA"/>
</dbReference>
<reference evidence="4 5" key="1">
    <citation type="journal article" date="2019" name="Sci. Rep.">
        <title>Comparative genomics of chytrid fungi reveal insights into the obligate biotrophic and pathogenic lifestyle of Synchytrium endobioticum.</title>
        <authorList>
            <person name="van de Vossenberg B.T.L.H."/>
            <person name="Warris S."/>
            <person name="Nguyen H.D.T."/>
            <person name="van Gent-Pelzer M.P.E."/>
            <person name="Joly D.L."/>
            <person name="van de Geest H.C."/>
            <person name="Bonants P.J.M."/>
            <person name="Smith D.S."/>
            <person name="Levesque C.A."/>
            <person name="van der Lee T.A.J."/>
        </authorList>
    </citation>
    <scope>NUCLEOTIDE SEQUENCE [LARGE SCALE GENOMIC DNA]</scope>
    <source>
        <strain evidence="4 5">MB42</strain>
    </source>
</reference>
<dbReference type="Pfam" id="PF01535">
    <property type="entry name" value="PPR"/>
    <property type="match status" value="2"/>
</dbReference>
<name>A0A507DB51_9FUNG</name>